<sequence>MSKDEKIQSLIKEELKSESSREKYLNILDHRIDDNRKSMGKHFLVLLLTALAFPLLMETKISEISIGPLKIIDSKIALSLIPTVFTFVYYKYLMIWFDLVEQKRTFKLLTAELFGIDVKSFLNDRLKPFSITDSIDKHHSQRKLDSIGCITYFFWIPTGFILILFPFAFEFYLIKKVFEILNPKSIFEWLLFIAPILIGLFTILMLIQVIRNDLKKDKASTQQRV</sequence>
<accession>A0A428JY23</accession>
<evidence type="ECO:0000313" key="3">
    <source>
        <dbReference type="Proteomes" id="UP000270620"/>
    </source>
</evidence>
<reference evidence="2 3" key="1">
    <citation type="submission" date="2018-12" db="EMBL/GenBank/DDBJ databases">
        <title>Mangrovimonas spongiae sp. nov., a novel member of the genus Mangrovimonas isolated from marine sponge.</title>
        <authorList>
            <person name="Zhuang L."/>
            <person name="Luo L."/>
        </authorList>
    </citation>
    <scope>NUCLEOTIDE SEQUENCE [LARGE SCALE GENOMIC DNA]</scope>
    <source>
        <strain evidence="2 3">HN-E26</strain>
    </source>
</reference>
<feature type="transmembrane region" description="Helical" evidence="1">
    <location>
        <begin position="189"/>
        <end position="210"/>
    </location>
</feature>
<dbReference type="AlphaFoldDB" id="A0A428JY23"/>
<name>A0A428JY23_9FLAO</name>
<dbReference type="RefSeq" id="WP_125468022.1">
    <property type="nucleotide sequence ID" value="NZ_RWBG01000004.1"/>
</dbReference>
<evidence type="ECO:0000313" key="2">
    <source>
        <dbReference type="EMBL" id="RSK39047.1"/>
    </source>
</evidence>
<dbReference type="EMBL" id="RWBG01000004">
    <property type="protein sequence ID" value="RSK39047.1"/>
    <property type="molecule type" value="Genomic_DNA"/>
</dbReference>
<dbReference type="Proteomes" id="UP000270620">
    <property type="component" value="Unassembled WGS sequence"/>
</dbReference>
<keyword evidence="1" id="KW-0812">Transmembrane</keyword>
<comment type="caution">
    <text evidence="2">The sequence shown here is derived from an EMBL/GenBank/DDBJ whole genome shotgun (WGS) entry which is preliminary data.</text>
</comment>
<dbReference type="OrthoDB" id="1365739at2"/>
<keyword evidence="1" id="KW-0472">Membrane</keyword>
<gene>
    <name evidence="2" type="ORF">EJA19_08890</name>
</gene>
<organism evidence="2 3">
    <name type="scientific">Mangrovimonas spongiae</name>
    <dbReference type="NCBI Taxonomy" id="2494697"/>
    <lineage>
        <taxon>Bacteria</taxon>
        <taxon>Pseudomonadati</taxon>
        <taxon>Bacteroidota</taxon>
        <taxon>Flavobacteriia</taxon>
        <taxon>Flavobacteriales</taxon>
        <taxon>Flavobacteriaceae</taxon>
        <taxon>Mangrovimonas</taxon>
    </lineage>
</organism>
<feature type="transmembrane region" description="Helical" evidence="1">
    <location>
        <begin position="147"/>
        <end position="169"/>
    </location>
</feature>
<proteinExistence type="predicted"/>
<feature type="transmembrane region" description="Helical" evidence="1">
    <location>
        <begin position="39"/>
        <end position="56"/>
    </location>
</feature>
<protein>
    <submittedName>
        <fullName evidence="2">Uncharacterized protein</fullName>
    </submittedName>
</protein>
<keyword evidence="3" id="KW-1185">Reference proteome</keyword>
<keyword evidence="1" id="KW-1133">Transmembrane helix</keyword>
<evidence type="ECO:0000256" key="1">
    <source>
        <dbReference type="SAM" id="Phobius"/>
    </source>
</evidence>
<feature type="transmembrane region" description="Helical" evidence="1">
    <location>
        <begin position="76"/>
        <end position="97"/>
    </location>
</feature>